<comment type="caution">
    <text evidence="3">The sequence shown here is derived from an EMBL/GenBank/DDBJ whole genome shotgun (WGS) entry which is preliminary data.</text>
</comment>
<feature type="chain" id="PRO_5032545106" evidence="2">
    <location>
        <begin position="18"/>
        <end position="105"/>
    </location>
</feature>
<dbReference type="RefSeq" id="WP_152277469.1">
    <property type="nucleotide sequence ID" value="NZ_WEKV01000010.1"/>
</dbReference>
<evidence type="ECO:0000313" key="3">
    <source>
        <dbReference type="EMBL" id="KAB7785015.1"/>
    </source>
</evidence>
<proteinExistence type="predicted"/>
<protein>
    <submittedName>
        <fullName evidence="3">Uncharacterized protein</fullName>
    </submittedName>
</protein>
<dbReference type="AlphaFoldDB" id="A0A833J5K7"/>
<dbReference type="EMBL" id="WEKV01000010">
    <property type="protein sequence ID" value="KAB7785015.1"/>
    <property type="molecule type" value="Genomic_DNA"/>
</dbReference>
<evidence type="ECO:0000313" key="4">
    <source>
        <dbReference type="Proteomes" id="UP000469949"/>
    </source>
</evidence>
<dbReference type="Proteomes" id="UP000469949">
    <property type="component" value="Unassembled WGS sequence"/>
</dbReference>
<gene>
    <name evidence="3" type="ORF">F8B43_3048</name>
</gene>
<sequence>MRAAPFALLALVTPALAGPLEGDGPARSSQAMDASILTQRSAEESMARQAAFDQRIAARSHRAARSICSGCGTGSGPRGAAVTPGLRNPGLDEARPADPAAAPLD</sequence>
<accession>A0A833J5K7</accession>
<keyword evidence="2" id="KW-0732">Signal</keyword>
<name>A0A833J5K7_9HYPH</name>
<reference evidence="3 4" key="1">
    <citation type="submission" date="2019-10" db="EMBL/GenBank/DDBJ databases">
        <title>Draft Genome Sequence of the Caffeine Degrading Methylotroph Methylorubrum populi PINKEL.</title>
        <authorList>
            <person name="Dawson S.C."/>
            <person name="Zhang X."/>
            <person name="Wright M.E."/>
            <person name="Sharma G."/>
            <person name="Langner J.T."/>
            <person name="Ditty J.L."/>
            <person name="Subuyuj G.A."/>
        </authorList>
    </citation>
    <scope>NUCLEOTIDE SEQUENCE [LARGE SCALE GENOMIC DNA]</scope>
    <source>
        <strain evidence="3 4">Pinkel</strain>
    </source>
</reference>
<feature type="region of interest" description="Disordered" evidence="1">
    <location>
        <begin position="69"/>
        <end position="105"/>
    </location>
</feature>
<evidence type="ECO:0000256" key="1">
    <source>
        <dbReference type="SAM" id="MobiDB-lite"/>
    </source>
</evidence>
<organism evidence="3 4">
    <name type="scientific">Methylorubrum populi</name>
    <dbReference type="NCBI Taxonomy" id="223967"/>
    <lineage>
        <taxon>Bacteria</taxon>
        <taxon>Pseudomonadati</taxon>
        <taxon>Pseudomonadota</taxon>
        <taxon>Alphaproteobacteria</taxon>
        <taxon>Hyphomicrobiales</taxon>
        <taxon>Methylobacteriaceae</taxon>
        <taxon>Methylorubrum</taxon>
    </lineage>
</organism>
<evidence type="ECO:0000256" key="2">
    <source>
        <dbReference type="SAM" id="SignalP"/>
    </source>
</evidence>
<feature type="signal peptide" evidence="2">
    <location>
        <begin position="1"/>
        <end position="17"/>
    </location>
</feature>